<dbReference type="Gene3D" id="2.60.220.50">
    <property type="match status" value="1"/>
</dbReference>
<dbReference type="Pfam" id="PF22261">
    <property type="entry name" value="GPR128_GAIN_subdom_B"/>
    <property type="match status" value="1"/>
</dbReference>
<dbReference type="InterPro" id="IPR000203">
    <property type="entry name" value="GPS"/>
</dbReference>
<evidence type="ECO:0000256" key="1">
    <source>
        <dbReference type="ARBA" id="ARBA00004141"/>
    </source>
</evidence>
<comment type="subcellular location">
    <subcellularLocation>
        <location evidence="1">Membrane</location>
        <topology evidence="1">Multi-pass membrane protein</topology>
    </subcellularLocation>
</comment>
<dbReference type="STRING" id="9305.ENSSHAP00000000715"/>
<accession>G3VC11</accession>
<dbReference type="InterPro" id="IPR053986">
    <property type="entry name" value="GPR128_GAIN_subdom_B"/>
</dbReference>
<dbReference type="PANTHER" id="PTHR47767:SF1">
    <property type="entry name" value="ADHESION G PROTEIN-COUPLED RECEPTOR G7"/>
    <property type="match status" value="1"/>
</dbReference>
<dbReference type="InterPro" id="IPR053066">
    <property type="entry name" value="ADGR_G7"/>
</dbReference>
<dbReference type="PRINTS" id="PR00249">
    <property type="entry name" value="GPCRSECRETIN"/>
</dbReference>
<evidence type="ECO:0000313" key="10">
    <source>
        <dbReference type="Proteomes" id="UP000007648"/>
    </source>
</evidence>
<dbReference type="eggNOG" id="KOG4193">
    <property type="taxonomic scope" value="Eukaryota"/>
</dbReference>
<dbReference type="SMART" id="SM00303">
    <property type="entry name" value="GPS"/>
    <property type="match status" value="1"/>
</dbReference>
<dbReference type="Pfam" id="PF01825">
    <property type="entry name" value="GPS"/>
    <property type="match status" value="1"/>
</dbReference>
<feature type="transmembrane region" description="Helical" evidence="6">
    <location>
        <begin position="541"/>
        <end position="563"/>
    </location>
</feature>
<dbReference type="PROSITE" id="PS50261">
    <property type="entry name" value="G_PROTEIN_RECEP_F2_4"/>
    <property type="match status" value="1"/>
</dbReference>
<keyword evidence="5" id="KW-1015">Disulfide bond</keyword>
<evidence type="ECO:0000313" key="9">
    <source>
        <dbReference type="Ensembl" id="ENSSHAP00000000715.2"/>
    </source>
</evidence>
<feature type="transmembrane region" description="Helical" evidence="6">
    <location>
        <begin position="505"/>
        <end position="529"/>
    </location>
</feature>
<sequence length="769" mass="87439">WQHLIFVQEGLDTILKTYHFFFFLETSLTPSFNFCKNGGTWRKDGCLCPEQWTGLRCTIVNFCNKSSFGHLNFDIIIVHKYGPSIEKCGKDTPNVDLPKASRYCNKTIYGDIILGNVSEVNCNQSLKTLAAQVENIPEQSLNISKEVLLLTSDTNKLTAENVSSATIVVQQIFNQSRNATDEAKKIAVTTVSQLLDAKEAIFENSSSFMNLTKELETYSSSLMNKSIVQPNIALQSVDLPTENTSQPIAVLFSVQRGVIFFFLPILTSFIKMLVNNKDQMELQILINTTQDTHKKLGFVLYQNNKFFQSKSFTSRTNFSQRIIAGQVADANNSEAKNASVEIIFKPRYSESQFLLNSYACVFWNFTKNDWDTSGCKKKPFNSSQFLGCQCNHTTNFAVLMNFNKNYHYSDSLNNITKFGCGLSIVGLALTIIFQITTRKLRKTSVTWVFVSFCTSMLIFNILFLLGIENSNKNENRTMLHKDDNNLFPEDINIPKNHKCTVMAVLLHYFLLVTFTWTGLNAVQLYFLLLRAMRPLPQHFTLFLSLIGWGVPAIIVSLTVGIIYPLKGALGYRQEEICWLTVPENGYLESPLLWSFILPVLIILITNTVIFVIIAVKVLWRRNDNLTSTKRSSFTRKILSTLSIVVVLGLTWILGYLTLIMDNDMKIIFNYLFCIFNSTQGLQIFILYTAKTKVFQNKVSDMFKSISSTTGKMKISSMKSISLHAQVYEMIRSFPSRIERFRLFDPSPVSEETFLSESRAEKGESLPGLW</sequence>
<dbReference type="PANTHER" id="PTHR47767">
    <property type="entry name" value="ADHESION G PROTEIN-COUPLED RECEPTOR G7"/>
    <property type="match status" value="1"/>
</dbReference>
<dbReference type="Gene3D" id="1.20.1070.10">
    <property type="entry name" value="Rhodopsin 7-helix transmembrane proteins"/>
    <property type="match status" value="1"/>
</dbReference>
<protein>
    <submittedName>
        <fullName evidence="9">Adhesion G protein-coupled receptor G7</fullName>
    </submittedName>
</protein>
<proteinExistence type="predicted"/>
<dbReference type="InterPro" id="IPR057244">
    <property type="entry name" value="GAIN_B"/>
</dbReference>
<dbReference type="Proteomes" id="UP000007648">
    <property type="component" value="Unassembled WGS sequence"/>
</dbReference>
<reference evidence="9 10" key="1">
    <citation type="journal article" date="2011" name="Proc. Natl. Acad. Sci. U.S.A.">
        <title>Genetic diversity and population structure of the endangered marsupial Sarcophilus harrisii (Tasmanian devil).</title>
        <authorList>
            <person name="Miller W."/>
            <person name="Hayes V.M."/>
            <person name="Ratan A."/>
            <person name="Petersen D.C."/>
            <person name="Wittekindt N.E."/>
            <person name="Miller J."/>
            <person name="Walenz B."/>
            <person name="Knight J."/>
            <person name="Qi J."/>
            <person name="Zhao F."/>
            <person name="Wang Q."/>
            <person name="Bedoya-Reina O.C."/>
            <person name="Katiyar N."/>
            <person name="Tomsho L.P."/>
            <person name="Kasson L.M."/>
            <person name="Hardie R.A."/>
            <person name="Woodbridge P."/>
            <person name="Tindall E.A."/>
            <person name="Bertelsen M.F."/>
            <person name="Dixon D."/>
            <person name="Pyecroft S."/>
            <person name="Helgen K.M."/>
            <person name="Lesk A.M."/>
            <person name="Pringle T.H."/>
            <person name="Patterson N."/>
            <person name="Zhang Y."/>
            <person name="Kreiss A."/>
            <person name="Woods G.M."/>
            <person name="Jones M.E."/>
            <person name="Schuster S.C."/>
        </authorList>
    </citation>
    <scope>NUCLEOTIDE SEQUENCE [LARGE SCALE GENOMIC DNA]</scope>
</reference>
<evidence type="ECO:0000259" key="8">
    <source>
        <dbReference type="PROSITE" id="PS50261"/>
    </source>
</evidence>
<dbReference type="Pfam" id="PF22257">
    <property type="entry name" value="GPR128_N"/>
    <property type="match status" value="1"/>
</dbReference>
<evidence type="ECO:0000256" key="3">
    <source>
        <dbReference type="ARBA" id="ARBA00022989"/>
    </source>
</evidence>
<dbReference type="FunCoup" id="G3VC11">
    <property type="interactions" value="5"/>
</dbReference>
<feature type="transmembrane region" description="Helical" evidence="6">
    <location>
        <begin position="415"/>
        <end position="433"/>
    </location>
</feature>
<dbReference type="InterPro" id="IPR053985">
    <property type="entry name" value="GPR128_GAIN_subdom_A"/>
</dbReference>
<reference evidence="9" key="3">
    <citation type="submission" date="2025-09" db="UniProtKB">
        <authorList>
            <consortium name="Ensembl"/>
        </authorList>
    </citation>
    <scope>IDENTIFICATION</scope>
</reference>
<evidence type="ECO:0000256" key="2">
    <source>
        <dbReference type="ARBA" id="ARBA00022692"/>
    </source>
</evidence>
<dbReference type="InterPro" id="IPR046338">
    <property type="entry name" value="GAIN_dom_sf"/>
</dbReference>
<evidence type="ECO:0000256" key="6">
    <source>
        <dbReference type="SAM" id="Phobius"/>
    </source>
</evidence>
<dbReference type="Ensembl" id="ENSSHAT00000000725.2">
    <property type="protein sequence ID" value="ENSSHAP00000000715.2"/>
    <property type="gene ID" value="ENSSHAG00000000641.2"/>
</dbReference>
<dbReference type="InParanoid" id="G3VC11"/>
<dbReference type="GO" id="GO:0004930">
    <property type="term" value="F:G protein-coupled receptor activity"/>
    <property type="evidence" value="ECO:0007669"/>
    <property type="project" value="InterPro"/>
</dbReference>
<dbReference type="Pfam" id="PF22259">
    <property type="entry name" value="GPR128_GAIN_subdomA"/>
    <property type="match status" value="1"/>
</dbReference>
<dbReference type="InterPro" id="IPR017981">
    <property type="entry name" value="GPCR_2-like_7TM"/>
</dbReference>
<reference evidence="9" key="2">
    <citation type="submission" date="2025-08" db="UniProtKB">
        <authorList>
            <consortium name="Ensembl"/>
        </authorList>
    </citation>
    <scope>IDENTIFICATION</scope>
</reference>
<evidence type="ECO:0000256" key="4">
    <source>
        <dbReference type="ARBA" id="ARBA00023136"/>
    </source>
</evidence>
<evidence type="ECO:0000256" key="5">
    <source>
        <dbReference type="ARBA" id="ARBA00023157"/>
    </source>
</evidence>
<dbReference type="PROSITE" id="PS50221">
    <property type="entry name" value="GAIN_B"/>
    <property type="match status" value="1"/>
</dbReference>
<dbReference type="GeneTree" id="ENSGT00940000159169"/>
<keyword evidence="3 6" id="KW-1133">Transmembrane helix</keyword>
<dbReference type="Pfam" id="PF00002">
    <property type="entry name" value="7tm_2"/>
    <property type="match status" value="1"/>
</dbReference>
<gene>
    <name evidence="9" type="primary">ADGRG7</name>
</gene>
<dbReference type="GO" id="GO:0016020">
    <property type="term" value="C:membrane"/>
    <property type="evidence" value="ECO:0007669"/>
    <property type="project" value="UniProtKB-SubCell"/>
</dbReference>
<dbReference type="InterPro" id="IPR053984">
    <property type="entry name" value="GPR128_N"/>
</dbReference>
<dbReference type="HOGENOM" id="CLU_370321_0_0_1"/>
<feature type="domain" description="GAIN-B" evidence="7">
    <location>
        <begin position="235"/>
        <end position="406"/>
    </location>
</feature>
<dbReference type="GO" id="GO:0007166">
    <property type="term" value="P:cell surface receptor signaling pathway"/>
    <property type="evidence" value="ECO:0007669"/>
    <property type="project" value="InterPro"/>
</dbReference>
<feature type="transmembrane region" description="Helical" evidence="6">
    <location>
        <begin position="640"/>
        <end position="660"/>
    </location>
</feature>
<feature type="transmembrane region" description="Helical" evidence="6">
    <location>
        <begin position="591"/>
        <end position="619"/>
    </location>
</feature>
<dbReference type="AlphaFoldDB" id="G3VC11"/>
<name>G3VC11_SARHA</name>
<keyword evidence="4 6" id="KW-0472">Membrane</keyword>
<feature type="domain" description="G-protein coupled receptors family 2 profile 2" evidence="8">
    <location>
        <begin position="412"/>
        <end position="691"/>
    </location>
</feature>
<keyword evidence="2 6" id="KW-0812">Transmembrane</keyword>
<feature type="transmembrane region" description="Helical" evidence="6">
    <location>
        <begin position="445"/>
        <end position="467"/>
    </location>
</feature>
<keyword evidence="10" id="KW-1185">Reference proteome</keyword>
<feature type="transmembrane region" description="Helical" evidence="6">
    <location>
        <begin position="666"/>
        <end position="687"/>
    </location>
</feature>
<dbReference type="InterPro" id="IPR000832">
    <property type="entry name" value="GPCR_2_secretin-like"/>
</dbReference>
<organism evidence="9 10">
    <name type="scientific">Sarcophilus harrisii</name>
    <name type="common">Tasmanian devil</name>
    <name type="synonym">Sarcophilus laniarius</name>
    <dbReference type="NCBI Taxonomy" id="9305"/>
    <lineage>
        <taxon>Eukaryota</taxon>
        <taxon>Metazoa</taxon>
        <taxon>Chordata</taxon>
        <taxon>Craniata</taxon>
        <taxon>Vertebrata</taxon>
        <taxon>Euteleostomi</taxon>
        <taxon>Mammalia</taxon>
        <taxon>Metatheria</taxon>
        <taxon>Dasyuromorphia</taxon>
        <taxon>Dasyuridae</taxon>
        <taxon>Sarcophilus</taxon>
    </lineage>
</organism>
<dbReference type="FunFam" id="1.20.1070.10:FF:000256">
    <property type="entry name" value="Adhesion G protein-coupled receptor G7"/>
    <property type="match status" value="1"/>
</dbReference>
<evidence type="ECO:0000259" key="7">
    <source>
        <dbReference type="PROSITE" id="PS50221"/>
    </source>
</evidence>